<reference evidence="2 3" key="1">
    <citation type="journal article" date="2014" name="PLoS Genet.">
        <title>Phylogenetically driven sequencing of extremely halophilic archaea reveals strategies for static and dynamic osmo-response.</title>
        <authorList>
            <person name="Becker E.A."/>
            <person name="Seitzer P.M."/>
            <person name="Tritt A."/>
            <person name="Larsen D."/>
            <person name="Krusor M."/>
            <person name="Yao A.I."/>
            <person name="Wu D."/>
            <person name="Madern D."/>
            <person name="Eisen J.A."/>
            <person name="Darling A.E."/>
            <person name="Facciotti M.T."/>
        </authorList>
    </citation>
    <scope>NUCLEOTIDE SEQUENCE [LARGE SCALE GENOMIC DNA]</scope>
    <source>
        <strain evidence="2 3">JCM 10478</strain>
    </source>
</reference>
<dbReference type="EMBL" id="AOID01000027">
    <property type="protein sequence ID" value="ELY67749.1"/>
    <property type="molecule type" value="Genomic_DNA"/>
</dbReference>
<evidence type="ECO:0000313" key="3">
    <source>
        <dbReference type="Proteomes" id="UP000011632"/>
    </source>
</evidence>
<accession>L9Y0X6</accession>
<dbReference type="AlphaFoldDB" id="L9Y0X6"/>
<protein>
    <submittedName>
        <fullName evidence="2">Uncharacterized protein</fullName>
    </submittedName>
</protein>
<feature type="region of interest" description="Disordered" evidence="1">
    <location>
        <begin position="38"/>
        <end position="57"/>
    </location>
</feature>
<organism evidence="2 3">
    <name type="scientific">Natrinema versiforme JCM 10478</name>
    <dbReference type="NCBI Taxonomy" id="1227496"/>
    <lineage>
        <taxon>Archaea</taxon>
        <taxon>Methanobacteriati</taxon>
        <taxon>Methanobacteriota</taxon>
        <taxon>Stenosarchaea group</taxon>
        <taxon>Halobacteria</taxon>
        <taxon>Halobacteriales</taxon>
        <taxon>Natrialbaceae</taxon>
        <taxon>Natrinema</taxon>
    </lineage>
</organism>
<evidence type="ECO:0000313" key="2">
    <source>
        <dbReference type="EMBL" id="ELY67749.1"/>
    </source>
</evidence>
<name>L9Y0X6_9EURY</name>
<dbReference type="PATRIC" id="fig|1227496.3.peg.1877"/>
<evidence type="ECO:0000256" key="1">
    <source>
        <dbReference type="SAM" id="MobiDB-lite"/>
    </source>
</evidence>
<comment type="caution">
    <text evidence="2">The sequence shown here is derived from an EMBL/GenBank/DDBJ whole genome shotgun (WGS) entry which is preliminary data.</text>
</comment>
<keyword evidence="3" id="KW-1185">Reference proteome</keyword>
<gene>
    <name evidence="2" type="ORF">C489_09321</name>
</gene>
<feature type="compositionally biased region" description="Basic and acidic residues" evidence="1">
    <location>
        <begin position="42"/>
        <end position="52"/>
    </location>
</feature>
<proteinExistence type="predicted"/>
<dbReference type="Proteomes" id="UP000011632">
    <property type="component" value="Unassembled WGS sequence"/>
</dbReference>
<sequence>MVFRAASRRRAPFFVSTTIASTTIGSTTIASTTIGSTTKPVVRNDRDPIERRSRSRGRPHGLDFLLEVRDDLR</sequence>